<dbReference type="SUPFAM" id="SSF158745">
    <property type="entry name" value="LanC-like"/>
    <property type="match status" value="1"/>
</dbReference>
<keyword evidence="1" id="KW-0472">Membrane</keyword>
<protein>
    <recommendedName>
        <fullName evidence="4">Lanthionine synthetase-like protein</fullName>
    </recommendedName>
</protein>
<organism evidence="2 3">
    <name type="scientific">Dyadobacter beijingensis</name>
    <dbReference type="NCBI Taxonomy" id="365489"/>
    <lineage>
        <taxon>Bacteria</taxon>
        <taxon>Pseudomonadati</taxon>
        <taxon>Bacteroidota</taxon>
        <taxon>Cytophagia</taxon>
        <taxon>Cytophagales</taxon>
        <taxon>Spirosomataceae</taxon>
        <taxon>Dyadobacter</taxon>
    </lineage>
</organism>
<reference evidence="3" key="1">
    <citation type="journal article" date="2019" name="Int. J. Syst. Evol. Microbiol.">
        <title>The Global Catalogue of Microorganisms (GCM) 10K type strain sequencing project: providing services to taxonomists for standard genome sequencing and annotation.</title>
        <authorList>
            <consortium name="The Broad Institute Genomics Platform"/>
            <consortium name="The Broad Institute Genome Sequencing Center for Infectious Disease"/>
            <person name="Wu L."/>
            <person name="Ma J."/>
        </authorList>
    </citation>
    <scope>NUCLEOTIDE SEQUENCE [LARGE SCALE GENOMIC DNA]</scope>
    <source>
        <strain evidence="3">CGMCC 1.6375</strain>
    </source>
</reference>
<sequence length="387" mass="43918">MKIREAECTSEVIDDIRTALDRNAFHLKYAGYGSGLLSVALFYSYYSKFRNDEKYASLAIEYVEKSINAISLKLYDDKIFYFREIIEIGLFVQFVKNEGLLTRIDAAILDKLDKQIGVFMRVKIQEGELNHFGAMFAGEYFLTRVQVNPQTADHLTDLVDAFEKFAIKDEKGYSWKWPFAKRDGIYLGMVCGSSRVITLLSAIYENNIRPGDCHHIIDQATDFLLHHEQKPDPGYFPAKAGSMDKANALLDGDLSVACGLWNAWKVTKREDVKNAVDRTLDLCCIRHMLDDCGVSDASILYGTTGLALRFDWLYTATGEEKLRSTADFWYAESIRQRKFDNETAGFMARYNQGYLSTNIAFHEGIAGIGIGLMCFLDKDLPLPTMLI</sequence>
<dbReference type="RefSeq" id="WP_019944556.1">
    <property type="nucleotide sequence ID" value="NZ_BMLI01000001.1"/>
</dbReference>
<keyword evidence="1" id="KW-1133">Transmembrane helix</keyword>
<dbReference type="Proteomes" id="UP000632339">
    <property type="component" value="Unassembled WGS sequence"/>
</dbReference>
<gene>
    <name evidence="2" type="ORF">GCM10010967_15030</name>
</gene>
<dbReference type="Gene3D" id="1.50.10.20">
    <property type="match status" value="1"/>
</dbReference>
<name>A0ABQ2HK43_9BACT</name>
<dbReference type="EMBL" id="BMLI01000001">
    <property type="protein sequence ID" value="GGM84209.1"/>
    <property type="molecule type" value="Genomic_DNA"/>
</dbReference>
<dbReference type="SMART" id="SM01260">
    <property type="entry name" value="LANC_like"/>
    <property type="match status" value="1"/>
</dbReference>
<evidence type="ECO:0000313" key="3">
    <source>
        <dbReference type="Proteomes" id="UP000632339"/>
    </source>
</evidence>
<feature type="transmembrane region" description="Helical" evidence="1">
    <location>
        <begin position="29"/>
        <end position="46"/>
    </location>
</feature>
<keyword evidence="3" id="KW-1185">Reference proteome</keyword>
<proteinExistence type="predicted"/>
<dbReference type="Pfam" id="PF05147">
    <property type="entry name" value="LANC_like"/>
    <property type="match status" value="1"/>
</dbReference>
<evidence type="ECO:0008006" key="4">
    <source>
        <dbReference type="Google" id="ProtNLM"/>
    </source>
</evidence>
<dbReference type="InterPro" id="IPR007822">
    <property type="entry name" value="LANC-like"/>
</dbReference>
<evidence type="ECO:0000256" key="1">
    <source>
        <dbReference type="SAM" id="Phobius"/>
    </source>
</evidence>
<accession>A0ABQ2HK43</accession>
<evidence type="ECO:0000313" key="2">
    <source>
        <dbReference type="EMBL" id="GGM84209.1"/>
    </source>
</evidence>
<keyword evidence="1" id="KW-0812">Transmembrane</keyword>
<comment type="caution">
    <text evidence="2">The sequence shown here is derived from an EMBL/GenBank/DDBJ whole genome shotgun (WGS) entry which is preliminary data.</text>
</comment>